<proteinExistence type="predicted"/>
<protein>
    <submittedName>
        <fullName evidence="2">Uncharacterized protein</fullName>
    </submittedName>
</protein>
<dbReference type="AlphaFoldDB" id="A0A4U8USU6"/>
<evidence type="ECO:0000256" key="1">
    <source>
        <dbReference type="SAM" id="SignalP"/>
    </source>
</evidence>
<evidence type="ECO:0000313" key="2">
    <source>
        <dbReference type="EMBL" id="TMS36034.1"/>
    </source>
</evidence>
<accession>A0A4U8USU6</accession>
<keyword evidence="3" id="KW-1185">Reference proteome</keyword>
<comment type="caution">
    <text evidence="2">The sequence shown here is derived from an EMBL/GenBank/DDBJ whole genome shotgun (WGS) entry which is preliminary data.</text>
</comment>
<dbReference type="OrthoDB" id="5872254at2759"/>
<reference evidence="2 3" key="2">
    <citation type="journal article" date="2019" name="G3 (Bethesda)">
        <title>Hybrid Assembly of the Genome of the Entomopathogenic Nematode Steinernema carpocapsae Identifies the X-Chromosome.</title>
        <authorList>
            <person name="Serra L."/>
            <person name="Macchietto M."/>
            <person name="Macias-Munoz A."/>
            <person name="McGill C.J."/>
            <person name="Rodriguez I.M."/>
            <person name="Rodriguez B."/>
            <person name="Murad R."/>
            <person name="Mortazavi A."/>
        </authorList>
    </citation>
    <scope>NUCLEOTIDE SEQUENCE [LARGE SCALE GENOMIC DNA]</scope>
    <source>
        <strain evidence="2 3">ALL</strain>
    </source>
</reference>
<evidence type="ECO:0000313" key="3">
    <source>
        <dbReference type="Proteomes" id="UP000298663"/>
    </source>
</evidence>
<feature type="chain" id="PRO_5020753552" evidence="1">
    <location>
        <begin position="21"/>
        <end position="99"/>
    </location>
</feature>
<sequence>MIRQFCLLLFILELCVGALAGFDKISECERRCANGMSEECCECIGCHQAMRFGKRAYPSEKLVGLWNWPAEGLTRLAQSGKIKNMFPEYPIVVAAGERK</sequence>
<reference evidence="2 3" key="1">
    <citation type="journal article" date="2015" name="Genome Biol.">
        <title>Comparative genomics of Steinernema reveals deeply conserved gene regulatory networks.</title>
        <authorList>
            <person name="Dillman A.R."/>
            <person name="Macchietto M."/>
            <person name="Porter C.F."/>
            <person name="Rogers A."/>
            <person name="Williams B."/>
            <person name="Antoshechkin I."/>
            <person name="Lee M.M."/>
            <person name="Goodwin Z."/>
            <person name="Lu X."/>
            <person name="Lewis E.E."/>
            <person name="Goodrich-Blair H."/>
            <person name="Stock S.P."/>
            <person name="Adams B.J."/>
            <person name="Sternberg P.W."/>
            <person name="Mortazavi A."/>
        </authorList>
    </citation>
    <scope>NUCLEOTIDE SEQUENCE [LARGE SCALE GENOMIC DNA]</scope>
    <source>
        <strain evidence="2 3">ALL</strain>
    </source>
</reference>
<feature type="signal peptide" evidence="1">
    <location>
        <begin position="1"/>
        <end position="20"/>
    </location>
</feature>
<gene>
    <name evidence="2" type="ORF">L596_003301</name>
</gene>
<name>A0A4U8USU6_STECR</name>
<dbReference type="Proteomes" id="UP000298663">
    <property type="component" value="Unassembled WGS sequence"/>
</dbReference>
<dbReference type="EMBL" id="AZBU02000001">
    <property type="protein sequence ID" value="TMS36034.1"/>
    <property type="molecule type" value="Genomic_DNA"/>
</dbReference>
<keyword evidence="1" id="KW-0732">Signal</keyword>
<organism evidence="2 3">
    <name type="scientific">Steinernema carpocapsae</name>
    <name type="common">Entomopathogenic nematode</name>
    <dbReference type="NCBI Taxonomy" id="34508"/>
    <lineage>
        <taxon>Eukaryota</taxon>
        <taxon>Metazoa</taxon>
        <taxon>Ecdysozoa</taxon>
        <taxon>Nematoda</taxon>
        <taxon>Chromadorea</taxon>
        <taxon>Rhabditida</taxon>
        <taxon>Tylenchina</taxon>
        <taxon>Panagrolaimomorpha</taxon>
        <taxon>Strongyloidoidea</taxon>
        <taxon>Steinernematidae</taxon>
        <taxon>Steinernema</taxon>
    </lineage>
</organism>